<gene>
    <name evidence="1" type="ORF">GCM10008939_00220</name>
</gene>
<evidence type="ECO:0000313" key="1">
    <source>
        <dbReference type="EMBL" id="GGJ60448.1"/>
    </source>
</evidence>
<dbReference type="EMBL" id="BMOE01000001">
    <property type="protein sequence ID" value="GGJ60448.1"/>
    <property type="molecule type" value="Genomic_DNA"/>
</dbReference>
<protein>
    <submittedName>
        <fullName evidence="1">Uncharacterized protein</fullName>
    </submittedName>
</protein>
<proteinExistence type="predicted"/>
<evidence type="ECO:0000313" key="2">
    <source>
        <dbReference type="Proteomes" id="UP000635726"/>
    </source>
</evidence>
<comment type="caution">
    <text evidence="1">The sequence shown here is derived from an EMBL/GenBank/DDBJ whole genome shotgun (WGS) entry which is preliminary data.</text>
</comment>
<reference evidence="1" key="1">
    <citation type="journal article" date="2014" name="Int. J. Syst. Evol. Microbiol.">
        <title>Complete genome sequence of Corynebacterium casei LMG S-19264T (=DSM 44701T), isolated from a smear-ripened cheese.</title>
        <authorList>
            <consortium name="US DOE Joint Genome Institute (JGI-PGF)"/>
            <person name="Walter F."/>
            <person name="Albersmeier A."/>
            <person name="Kalinowski J."/>
            <person name="Ruckert C."/>
        </authorList>
    </citation>
    <scope>NUCLEOTIDE SEQUENCE</scope>
    <source>
        <strain evidence="1">JCM 14371</strain>
    </source>
</reference>
<dbReference type="Proteomes" id="UP000635726">
    <property type="component" value="Unassembled WGS sequence"/>
</dbReference>
<keyword evidence="2" id="KW-1185">Reference proteome</keyword>
<dbReference type="AlphaFoldDB" id="A0A917P3X8"/>
<organism evidence="1 2">
    <name type="scientific">Deinococcus aquiradiocola</name>
    <dbReference type="NCBI Taxonomy" id="393059"/>
    <lineage>
        <taxon>Bacteria</taxon>
        <taxon>Thermotogati</taxon>
        <taxon>Deinococcota</taxon>
        <taxon>Deinococci</taxon>
        <taxon>Deinococcales</taxon>
        <taxon>Deinococcaceae</taxon>
        <taxon>Deinococcus</taxon>
    </lineage>
</organism>
<accession>A0A917P3X8</accession>
<name>A0A917P3X8_9DEIO</name>
<sequence>MRSTSKLSCVMTVSVPALWAVLVPLRVAARVRVMLRIFFMVRPFASFKGWNRPASSHAWWGLVGGHAPSAGMTRFRFLGYVLSPAVQDTPGDARGV</sequence>
<reference evidence="1" key="2">
    <citation type="submission" date="2020-09" db="EMBL/GenBank/DDBJ databases">
        <authorList>
            <person name="Sun Q."/>
            <person name="Ohkuma M."/>
        </authorList>
    </citation>
    <scope>NUCLEOTIDE SEQUENCE</scope>
    <source>
        <strain evidence="1">JCM 14371</strain>
    </source>
</reference>